<dbReference type="InterPro" id="IPR002872">
    <property type="entry name" value="Proline_DH_dom"/>
</dbReference>
<dbReference type="Pfam" id="PF00171">
    <property type="entry name" value="Aldedh"/>
    <property type="match status" value="1"/>
</dbReference>
<evidence type="ECO:0000256" key="6">
    <source>
        <dbReference type="PIRSR" id="PIRSR000197-1"/>
    </source>
</evidence>
<comment type="similarity">
    <text evidence="5">In the N-terminal section; belongs to the proline dehydrogenase family.</text>
</comment>
<dbReference type="InterPro" id="IPR016163">
    <property type="entry name" value="Ald_DH_C"/>
</dbReference>
<feature type="active site" evidence="6">
    <location>
        <position position="827"/>
    </location>
</feature>
<dbReference type="InterPro" id="IPR029041">
    <property type="entry name" value="FAD-linked_oxidoreductase-like"/>
</dbReference>
<dbReference type="InterPro" id="IPR016162">
    <property type="entry name" value="Ald_DH_N"/>
</dbReference>
<dbReference type="CDD" id="cd07125">
    <property type="entry name" value="ALDH_PutA-P5CDH"/>
    <property type="match status" value="1"/>
</dbReference>
<dbReference type="Pfam" id="PF01619">
    <property type="entry name" value="Pro_dh"/>
    <property type="match status" value="1"/>
</dbReference>
<name>A0A9X3ISR7_9GAMM</name>
<comment type="cofactor">
    <cofactor evidence="5">
        <name>FAD</name>
        <dbReference type="ChEBI" id="CHEBI:57692"/>
    </cofactor>
</comment>
<dbReference type="GO" id="GO:0003700">
    <property type="term" value="F:DNA-binding transcription factor activity"/>
    <property type="evidence" value="ECO:0007669"/>
    <property type="project" value="InterPro"/>
</dbReference>
<keyword evidence="5" id="KW-0805">Transcription regulation</keyword>
<dbReference type="Pfam" id="PF18327">
    <property type="entry name" value="PRODH"/>
    <property type="match status" value="1"/>
</dbReference>
<keyword evidence="5" id="KW-0678">Repressor</keyword>
<evidence type="ECO:0000259" key="7">
    <source>
        <dbReference type="Pfam" id="PF00171"/>
    </source>
</evidence>
<organism evidence="11 12">
    <name type="scientific">Parathalassolituus penaei</name>
    <dbReference type="NCBI Taxonomy" id="2997323"/>
    <lineage>
        <taxon>Bacteria</taxon>
        <taxon>Pseudomonadati</taxon>
        <taxon>Pseudomonadota</taxon>
        <taxon>Gammaproteobacteria</taxon>
        <taxon>Oceanospirillales</taxon>
        <taxon>Oceanospirillaceae</taxon>
        <taxon>Parathalassolituus</taxon>
    </lineage>
</organism>
<keyword evidence="5" id="KW-0274">FAD</keyword>
<dbReference type="InterPro" id="IPR005933">
    <property type="entry name" value="PutA_C"/>
</dbReference>
<dbReference type="EC" id="1.2.1.88" evidence="5"/>
<dbReference type="EC" id="1.5.5.2" evidence="5"/>
<dbReference type="PROSITE" id="PS00070">
    <property type="entry name" value="ALDEHYDE_DEHYDR_CYS"/>
    <property type="match status" value="1"/>
</dbReference>
<dbReference type="InterPro" id="IPR015590">
    <property type="entry name" value="Aldehyde_DH_dom"/>
</dbReference>
<evidence type="ECO:0000259" key="10">
    <source>
        <dbReference type="Pfam" id="PF18327"/>
    </source>
</evidence>
<evidence type="ECO:0000256" key="4">
    <source>
        <dbReference type="ARBA" id="ARBA00048142"/>
    </source>
</evidence>
<dbReference type="NCBIfam" id="TIGR01238">
    <property type="entry name" value="D1pyr5carbox3"/>
    <property type="match status" value="1"/>
</dbReference>
<dbReference type="InterPro" id="IPR025703">
    <property type="entry name" value="Bifunct_PutA"/>
</dbReference>
<dbReference type="GO" id="GO:0003842">
    <property type="term" value="F:L-glutamate gamma-semialdehyde dehydrogenase activity"/>
    <property type="evidence" value="ECO:0007669"/>
    <property type="project" value="UniProtKB-UniRule"/>
</dbReference>
<evidence type="ECO:0000256" key="2">
    <source>
        <dbReference type="ARBA" id="ARBA00023002"/>
    </source>
</evidence>
<reference evidence="11" key="1">
    <citation type="submission" date="2022-11" db="EMBL/GenBank/DDBJ databases">
        <title>Parathalassolutuus dongxingensis gen. nov., sp. nov., a novel member of family Oceanospirillaceae isolated from a coastal shrimp pond in Guangxi, China.</title>
        <authorList>
            <person name="Chen H."/>
        </authorList>
    </citation>
    <scope>NUCLEOTIDE SEQUENCE</scope>
    <source>
        <strain evidence="11">G-43</strain>
    </source>
</reference>
<dbReference type="Proteomes" id="UP001150830">
    <property type="component" value="Unassembled WGS sequence"/>
</dbReference>
<dbReference type="RefSeq" id="WP_283174896.1">
    <property type="nucleotide sequence ID" value="NZ_JAPNOA010000056.1"/>
</dbReference>
<evidence type="ECO:0000256" key="1">
    <source>
        <dbReference type="ARBA" id="ARBA00004786"/>
    </source>
</evidence>
<dbReference type="GO" id="GO:0009898">
    <property type="term" value="C:cytoplasmic side of plasma membrane"/>
    <property type="evidence" value="ECO:0007669"/>
    <property type="project" value="TreeGrafter"/>
</dbReference>
<comment type="function">
    <text evidence="5">Oxidizes proline to glutamate for use as a carbon and nitrogen source.</text>
</comment>
<evidence type="ECO:0000259" key="9">
    <source>
        <dbReference type="Pfam" id="PF14850"/>
    </source>
</evidence>
<comment type="caution">
    <text evidence="11">The sequence shown here is derived from an EMBL/GenBank/DDBJ whole genome shotgun (WGS) entry which is preliminary data.</text>
</comment>
<protein>
    <recommendedName>
        <fullName evidence="5">Bifunctional protein PutA</fullName>
    </recommendedName>
    <domain>
        <recommendedName>
            <fullName evidence="5">Proline dehydrogenase</fullName>
            <ecNumber evidence="5">1.5.5.2</ecNumber>
        </recommendedName>
        <alternativeName>
            <fullName evidence="5">Proline oxidase</fullName>
        </alternativeName>
    </domain>
    <domain>
        <recommendedName>
            <fullName evidence="5">Delta-1-pyrroline-5-carboxylate dehydrogenase</fullName>
            <shortName evidence="5">P5C dehydrogenase</shortName>
            <ecNumber evidence="5">1.2.1.88</ecNumber>
        </recommendedName>
        <alternativeName>
            <fullName evidence="5">L-glutamate gamma-semialdehyde dehydrogenase</fullName>
        </alternativeName>
    </domain>
</protein>
<dbReference type="Gene3D" id="3.40.309.10">
    <property type="entry name" value="Aldehyde Dehydrogenase, Chain A, domain 2"/>
    <property type="match status" value="1"/>
</dbReference>
<dbReference type="InterPro" id="IPR041349">
    <property type="entry name" value="PRODH"/>
</dbReference>
<evidence type="ECO:0000256" key="5">
    <source>
        <dbReference type="PIRNR" id="PIRNR000197"/>
    </source>
</evidence>
<evidence type="ECO:0000313" key="11">
    <source>
        <dbReference type="EMBL" id="MCY0966697.1"/>
    </source>
</evidence>
<keyword evidence="5" id="KW-0238">DNA-binding</keyword>
<feature type="domain" description="Proline dehydrogenase" evidence="8">
    <location>
        <begin position="182"/>
        <end position="476"/>
    </location>
</feature>
<dbReference type="FunFam" id="3.40.309.10:FF:000005">
    <property type="entry name" value="1-pyrroline-5-carboxylate dehydrogenase 1"/>
    <property type="match status" value="1"/>
</dbReference>
<evidence type="ECO:0000259" key="8">
    <source>
        <dbReference type="Pfam" id="PF01619"/>
    </source>
</evidence>
<dbReference type="Gene3D" id="3.20.20.220">
    <property type="match status" value="1"/>
</dbReference>
<dbReference type="FunFam" id="1.20.5.460:FF:000001">
    <property type="entry name" value="Bifunctional protein PutA"/>
    <property type="match status" value="1"/>
</dbReference>
<keyword evidence="5" id="KW-0285">Flavoprotein</keyword>
<comment type="pathway">
    <text evidence="1 5">Amino-acid degradation; L-proline degradation into L-glutamate; L-glutamate from L-proline: step 2/2.</text>
</comment>
<comment type="catalytic activity">
    <reaction evidence="5">
        <text>L-proline + a quinone = (S)-1-pyrroline-5-carboxylate + a quinol + H(+)</text>
        <dbReference type="Rhea" id="RHEA:23784"/>
        <dbReference type="ChEBI" id="CHEBI:15378"/>
        <dbReference type="ChEBI" id="CHEBI:17388"/>
        <dbReference type="ChEBI" id="CHEBI:24646"/>
        <dbReference type="ChEBI" id="CHEBI:60039"/>
        <dbReference type="ChEBI" id="CHEBI:132124"/>
        <dbReference type="EC" id="1.5.5.2"/>
    </reaction>
</comment>
<dbReference type="GO" id="GO:0004657">
    <property type="term" value="F:proline dehydrogenase activity"/>
    <property type="evidence" value="ECO:0007669"/>
    <property type="project" value="UniProtKB-UniRule"/>
</dbReference>
<keyword evidence="12" id="KW-1185">Reference proteome</keyword>
<dbReference type="Pfam" id="PF14850">
    <property type="entry name" value="Pro_dh-DNA_bdg"/>
    <property type="match status" value="1"/>
</dbReference>
<dbReference type="PIRSF" id="PIRSF000197">
    <property type="entry name" value="Bifunct_PutA"/>
    <property type="match status" value="1"/>
</dbReference>
<accession>A0A9X3ISR7</accession>
<dbReference type="SUPFAM" id="SSF51730">
    <property type="entry name" value="FAD-linked oxidoreductase"/>
    <property type="match status" value="1"/>
</dbReference>
<dbReference type="InterPro" id="IPR024082">
    <property type="entry name" value="PRODH_PutA_dom_II"/>
</dbReference>
<keyword evidence="3 5" id="KW-0520">NAD</keyword>
<dbReference type="AlphaFoldDB" id="A0A9X3ISR7"/>
<dbReference type="PANTHER" id="PTHR42862:SF1">
    <property type="entry name" value="DELTA-1-PYRROLINE-5-CARBOXYLATE DEHYDROGENASE 2, ISOFORM A-RELATED"/>
    <property type="match status" value="1"/>
</dbReference>
<dbReference type="SUPFAM" id="SSF81935">
    <property type="entry name" value="N-terminal domain of bifunctional PutA protein"/>
    <property type="match status" value="1"/>
</dbReference>
<proteinExistence type="inferred from homology"/>
<feature type="active site" evidence="6">
    <location>
        <position position="793"/>
    </location>
</feature>
<evidence type="ECO:0000313" key="12">
    <source>
        <dbReference type="Proteomes" id="UP001150830"/>
    </source>
</evidence>
<feature type="domain" description="Proline dehydrogenase PutA" evidence="9">
    <location>
        <begin position="61"/>
        <end position="172"/>
    </location>
</feature>
<dbReference type="GO" id="GO:0010133">
    <property type="term" value="P:L-proline catabolic process to L-glutamate"/>
    <property type="evidence" value="ECO:0007669"/>
    <property type="project" value="UniProtKB-UniRule"/>
</dbReference>
<dbReference type="GO" id="GO:0003677">
    <property type="term" value="F:DNA binding"/>
    <property type="evidence" value="ECO:0007669"/>
    <property type="project" value="UniProtKB-KW"/>
</dbReference>
<evidence type="ECO:0000256" key="3">
    <source>
        <dbReference type="ARBA" id="ARBA00023027"/>
    </source>
</evidence>
<comment type="similarity">
    <text evidence="5">In the C-terminal section; belongs to the aldehyde dehydrogenase family.</text>
</comment>
<keyword evidence="5" id="KW-0804">Transcription</keyword>
<dbReference type="PANTHER" id="PTHR42862">
    <property type="entry name" value="DELTA-1-PYRROLINE-5-CARBOXYLATE DEHYDROGENASE 1, ISOFORM A-RELATED"/>
    <property type="match status" value="1"/>
</dbReference>
<keyword evidence="5" id="KW-0642">Proline metabolism</keyword>
<dbReference type="NCBIfam" id="NF008869">
    <property type="entry name" value="PRK11904.1"/>
    <property type="match status" value="1"/>
</dbReference>
<dbReference type="InterPro" id="IPR024089">
    <property type="entry name" value="PRODH_PutA_dom_I/II"/>
</dbReference>
<sequence>MQSELESIRQTIRQFYLKDEQQALGTLIAGSGLGDEQRAAISRQAAELVRRVRNDSTPSLMENFLAEYGLNTREGVALMCLAEALLRVPDASTIDALIEDKVAFGEWREHLGASASTLVNTSTWALMLTGKLIGPVDEQGISSTLRGLVKRLGEPVVRMAVAQAMKELGRQFVLGRNIKEATDRATRLEKRGYTYSYDMLGEAARTDEDAIAYLHSYSRAISALTPLCVHKTIGENPGISVKLSALHPRYEIAQRERVMNELVDRTRQLARQAAKANMGFNIDAEEADRLDLSLDVIEAVLRDPELEGWEGFGVVVQAFGQRAPYVIQWLYSLAKSLNRRIMIRLVKGAYWDAEIKRAQTMGLDGFPVYTRKVHTDASYLCCAEKMLGMTDVIYPQFATHNAHSVAAILNMSSHLKPTQWEFQRLHGMGEALHDSVLTGNNTRCRIYAPVGEHKDLLAYLVRRLLENGANSSFVNQIVDTRISPEDIATDPFARIAARGGVTPSQVIRRPEQLFGTDRKNARGWDLSAPDRLQALLAARDEFADRQWLAAPMVAAVEGEQTAPIAIGSAQPVFNPANPQDQVGQVSVASAADIENAIRAARAGYLRWSSTSAEQRAVVLNRIADLYEEHAVEFFALACREAGKTLPDAIAEIREAVDFARYYAQQLLSLRNGQGDDNALRARGVITCISPWNFPLAIFTGQILAAVAAGNAVLAKPADQTPLIAARAVQLMHEAGIPVSVVQLLPGSGVAVGAPLTNDARIDGVCFTGSTRTAQIINRTMSGVMAADAPLIAETGGLNAMVVDSTALPEQVVRDVVASAFQSAGQRCSALRMLYVQEDIAPNLLEMLYGAMAELNLGNPWELTTDIGPVIDQAARQRIETWVATKAREGKVTKTMKLPEAGLFVSPTVIRVKGIEELEEEIFGPVLHVATFRAGEIDSVIDAVNHKGYGLTFGLHTRMDTRVEEITAKIKVGNCYVNRNQIGAIVGSQPFGGEGLSGTGPKAGGPNYLPRFLRQSGEAEVMVAEGEMLGAVPLTRAITSLQERSCAADVILTVGDRVNALFRPLGVRIDVPHLDAINLPGPTGELNRLSFHARGVVLVLGPGLEAGLQQAALALATGNRVVLVAPGAAEAVARLGKHDLPLEALDGRLMPQALTRVDGYKAVVCNADPKTMREYRMALAERDGEILPLISEVKDPHRLLLERHLCIDTTAAGGNASLIAAAE</sequence>
<comment type="pathway">
    <text evidence="5">Amino-acid degradation; L-proline degradation into L-glutamate; L-glutamate from L-proline: step 1/2.</text>
</comment>
<dbReference type="InterPro" id="IPR016161">
    <property type="entry name" value="Ald_DH/histidinol_DH"/>
</dbReference>
<gene>
    <name evidence="11" type="primary">putA</name>
    <name evidence="11" type="ORF">OUO13_16055</name>
</gene>
<dbReference type="EMBL" id="JAPNOA010000056">
    <property type="protein sequence ID" value="MCY0966697.1"/>
    <property type="molecule type" value="Genomic_DNA"/>
</dbReference>
<dbReference type="Gene3D" id="3.40.605.10">
    <property type="entry name" value="Aldehyde Dehydrogenase, Chain A, domain 1"/>
    <property type="match status" value="1"/>
</dbReference>
<feature type="domain" description="Aldehyde dehydrogenase" evidence="7">
    <location>
        <begin position="570"/>
        <end position="1013"/>
    </location>
</feature>
<dbReference type="InterPro" id="IPR050485">
    <property type="entry name" value="Proline_metab_enzyme"/>
</dbReference>
<dbReference type="SUPFAM" id="SSF53720">
    <property type="entry name" value="ALDH-like"/>
    <property type="match status" value="1"/>
</dbReference>
<keyword evidence="2 5" id="KW-0560">Oxidoreductase</keyword>
<feature type="domain" description="Proline utilization A proline dehydrogenase N-terminal" evidence="10">
    <location>
        <begin position="7"/>
        <end position="53"/>
    </location>
</feature>
<comment type="catalytic activity">
    <reaction evidence="4 5">
        <text>L-glutamate 5-semialdehyde + NAD(+) + H2O = L-glutamate + NADH + 2 H(+)</text>
        <dbReference type="Rhea" id="RHEA:30235"/>
        <dbReference type="ChEBI" id="CHEBI:15377"/>
        <dbReference type="ChEBI" id="CHEBI:15378"/>
        <dbReference type="ChEBI" id="CHEBI:29985"/>
        <dbReference type="ChEBI" id="CHEBI:57540"/>
        <dbReference type="ChEBI" id="CHEBI:57945"/>
        <dbReference type="ChEBI" id="CHEBI:58066"/>
        <dbReference type="EC" id="1.2.1.88"/>
    </reaction>
</comment>
<dbReference type="InterPro" id="IPR016160">
    <property type="entry name" value="Ald_DH_CS_CYS"/>
</dbReference>
<dbReference type="Gene3D" id="1.20.5.460">
    <property type="entry name" value="Single helix bin"/>
    <property type="match status" value="1"/>
</dbReference>